<name>A0A9Q9M048_LEICA</name>
<evidence type="ECO:0000313" key="1">
    <source>
        <dbReference type="EMBL" id="UWQ53242.1"/>
    </source>
</evidence>
<dbReference type="EMBL" id="CP081070">
    <property type="protein sequence ID" value="UWQ53242.1"/>
    <property type="molecule type" value="Genomic_DNA"/>
</dbReference>
<accession>A0A9Q9M048</accession>
<gene>
    <name evidence="1" type="ORF">K3721_14775</name>
</gene>
<proteinExistence type="predicted"/>
<protein>
    <submittedName>
        <fullName evidence="1">Uncharacterized protein</fullName>
    </submittedName>
</protein>
<reference evidence="1" key="1">
    <citation type="submission" date="2021-08" db="EMBL/GenBank/DDBJ databases">
        <authorList>
            <person name="Nwanade C."/>
            <person name="Wang M."/>
            <person name="Masoudi A."/>
            <person name="Yu Z."/>
            <person name="Liu J."/>
        </authorList>
    </citation>
    <scope>NUCLEOTIDE SEQUENCE</scope>
    <source>
        <strain evidence="1">S122</strain>
    </source>
</reference>
<dbReference type="AlphaFoldDB" id="A0A9Q9M048"/>
<dbReference type="Proteomes" id="UP001058713">
    <property type="component" value="Chromosome"/>
</dbReference>
<dbReference type="KEGG" id="lcae:K3721_14775"/>
<sequence length="191" mass="20577">MTFKNSDLVNKDYVFSVSAGTKFEVVEKNKGGAGKCTFESTHNVIFIGARDNAPVVWCLENRKCAEAAFCVVHSDSSSSLHIVEMKSSLTRKEFEKVIEQISGMYLSAIATISIIEAPQPANITAYVAYKADNISTPPSATLITSKTLVGGAELPGAKEWRTKEITLPHGSKAKLVVGQRVAGDFDFGTVV</sequence>
<organism evidence="1 2">
    <name type="scientific">Leisingera caerulea</name>
    <name type="common">Phaeobacter caeruleus</name>
    <dbReference type="NCBI Taxonomy" id="506591"/>
    <lineage>
        <taxon>Bacteria</taxon>
        <taxon>Pseudomonadati</taxon>
        <taxon>Pseudomonadota</taxon>
        <taxon>Alphaproteobacteria</taxon>
        <taxon>Rhodobacterales</taxon>
        <taxon>Roseobacteraceae</taxon>
        <taxon>Leisingera</taxon>
    </lineage>
</organism>
<dbReference type="RefSeq" id="WP_259970917.1">
    <property type="nucleotide sequence ID" value="NZ_CP081070.1"/>
</dbReference>
<evidence type="ECO:0000313" key="2">
    <source>
        <dbReference type="Proteomes" id="UP001058713"/>
    </source>
</evidence>